<organism evidence="1">
    <name type="scientific">Mycobacterium xenopi 4042</name>
    <dbReference type="NCBI Taxonomy" id="1299334"/>
    <lineage>
        <taxon>Bacteria</taxon>
        <taxon>Bacillati</taxon>
        <taxon>Actinomycetota</taxon>
        <taxon>Actinomycetes</taxon>
        <taxon>Mycobacteriales</taxon>
        <taxon>Mycobacteriaceae</taxon>
        <taxon>Mycobacterium</taxon>
    </lineage>
</organism>
<proteinExistence type="predicted"/>
<dbReference type="PATRIC" id="fig|1299334.3.peg.7529"/>
<comment type="caution">
    <text evidence="1">The sequence shown here is derived from an EMBL/GenBank/DDBJ whole genome shotgun (WGS) entry which is preliminary data.</text>
</comment>
<name>X7ZVW5_MYCXE</name>
<dbReference type="EC" id="1.6.99.5" evidence="1"/>
<accession>X7ZVW5</accession>
<protein>
    <submittedName>
        <fullName evidence="1">NADH-quinone oxidoreductase subunit M domain protein</fullName>
        <ecNumber evidence="1">1.6.99.5</ecNumber>
    </submittedName>
</protein>
<dbReference type="EMBL" id="JAOB01000069">
    <property type="protein sequence ID" value="EUA23176.1"/>
    <property type="molecule type" value="Genomic_DNA"/>
</dbReference>
<dbReference type="GO" id="GO:0016491">
    <property type="term" value="F:oxidoreductase activity"/>
    <property type="evidence" value="ECO:0007669"/>
    <property type="project" value="UniProtKB-KW"/>
</dbReference>
<keyword evidence="1" id="KW-0560">Oxidoreductase</keyword>
<gene>
    <name evidence="1" type="ORF">I553_5580</name>
</gene>
<sequence>MLMMAVMDKVGTFGMLRYCLQLFPARQPISARRSSRWPWSGLSMGRWWRSARPTLCD</sequence>
<reference evidence="1" key="1">
    <citation type="submission" date="2014-01" db="EMBL/GenBank/DDBJ databases">
        <authorList>
            <person name="Brown-Elliot B."/>
            <person name="Wallace R."/>
            <person name="Lenaerts A."/>
            <person name="Ordway D."/>
            <person name="DeGroote M.A."/>
            <person name="Parker T."/>
            <person name="Sizemore C."/>
            <person name="Tallon L.J."/>
            <person name="Sadzewicz L.K."/>
            <person name="Sengamalay N."/>
            <person name="Fraser C.M."/>
            <person name="Hine E."/>
            <person name="Shefchek K.A."/>
            <person name="Das S.P."/>
            <person name="Tettelin H."/>
        </authorList>
    </citation>
    <scope>NUCLEOTIDE SEQUENCE [LARGE SCALE GENOMIC DNA]</scope>
    <source>
        <strain evidence="1">4042</strain>
    </source>
</reference>
<evidence type="ECO:0000313" key="1">
    <source>
        <dbReference type="EMBL" id="EUA23176.1"/>
    </source>
</evidence>
<dbReference type="AlphaFoldDB" id="X7ZVW5"/>